<feature type="binding site" evidence="2">
    <location>
        <position position="193"/>
    </location>
    <ligand>
        <name>Mg(2+)</name>
        <dbReference type="ChEBI" id="CHEBI:18420"/>
        <label>3</label>
    </ligand>
</feature>
<dbReference type="eggNOG" id="COG0611">
    <property type="taxonomic scope" value="Bacteria"/>
</dbReference>
<feature type="binding site" evidence="2">
    <location>
        <position position="111"/>
    </location>
    <ligand>
        <name>Mg(2+)</name>
        <dbReference type="ChEBI" id="CHEBI:18420"/>
        <label>1</label>
    </ligand>
</feature>
<evidence type="ECO:0000313" key="5">
    <source>
        <dbReference type="EMBL" id="ADV46333.1"/>
    </source>
</evidence>
<accession>E6WXS6</accession>
<dbReference type="STRING" id="749222.Nitsa_1077"/>
<evidence type="ECO:0000256" key="1">
    <source>
        <dbReference type="ARBA" id="ARBA00022977"/>
    </source>
</evidence>
<feature type="binding site" evidence="2">
    <location>
        <position position="134"/>
    </location>
    <ligand>
        <name>ATP</name>
        <dbReference type="ChEBI" id="CHEBI:30616"/>
    </ligand>
</feature>
<protein>
    <recommendedName>
        <fullName evidence="2">Thiamine-monophosphate kinase</fullName>
        <shortName evidence="2">TMP kinase</shortName>
        <shortName evidence="2">Thiamine-phosphate kinase</shortName>
        <ecNumber evidence="2">2.7.4.16</ecNumber>
    </recommendedName>
</protein>
<feature type="binding site" evidence="2">
    <location>
        <position position="228"/>
    </location>
    <ligand>
        <name>substrate</name>
    </ligand>
</feature>
<dbReference type="GO" id="GO:0005524">
    <property type="term" value="F:ATP binding"/>
    <property type="evidence" value="ECO:0007669"/>
    <property type="project" value="UniProtKB-UniRule"/>
</dbReference>
<dbReference type="PANTHER" id="PTHR30270">
    <property type="entry name" value="THIAMINE-MONOPHOSPHATE KINASE"/>
    <property type="match status" value="1"/>
</dbReference>
<dbReference type="KEGG" id="nsa:Nitsa_1077"/>
<dbReference type="HOGENOM" id="CLU_046964_1_2_7"/>
<dbReference type="PANTHER" id="PTHR30270:SF0">
    <property type="entry name" value="THIAMINE-MONOPHOSPHATE KINASE"/>
    <property type="match status" value="1"/>
</dbReference>
<dbReference type="AlphaFoldDB" id="E6WXS6"/>
<keyword evidence="2 5" id="KW-0418">Kinase</keyword>
<feature type="binding site" evidence="2">
    <location>
        <position position="195"/>
    </location>
    <ligand>
        <name>ATP</name>
        <dbReference type="ChEBI" id="CHEBI:30616"/>
    </ligand>
</feature>
<keyword evidence="2" id="KW-0067">ATP-binding</keyword>
<feature type="binding site" evidence="2">
    <location>
        <position position="63"/>
    </location>
    <ligand>
        <name>Mg(2+)</name>
        <dbReference type="ChEBI" id="CHEBI:18420"/>
        <label>2</label>
    </ligand>
</feature>
<dbReference type="EC" id="2.7.4.16" evidence="2"/>
<dbReference type="UniPathway" id="UPA00060">
    <property type="reaction ID" value="UER00142"/>
</dbReference>
<name>E6WXS6_NITSE</name>
<dbReference type="NCBIfam" id="NF004354">
    <property type="entry name" value="PRK05731.2-3"/>
    <property type="match status" value="1"/>
</dbReference>
<feature type="binding site" evidence="2">
    <location>
        <position position="34"/>
    </location>
    <ligand>
        <name>Mg(2+)</name>
        <dbReference type="ChEBI" id="CHEBI:18420"/>
        <label>2</label>
    </ligand>
</feature>
<keyword evidence="2" id="KW-0547">Nucleotide-binding</keyword>
<keyword evidence="2" id="KW-0460">Magnesium</keyword>
<keyword evidence="6" id="KW-1185">Reference proteome</keyword>
<dbReference type="InterPro" id="IPR016188">
    <property type="entry name" value="PurM-like_N"/>
</dbReference>
<feature type="binding site" evidence="2">
    <location>
        <position position="34"/>
    </location>
    <ligand>
        <name>Mg(2+)</name>
        <dbReference type="ChEBI" id="CHEBI:18420"/>
        <label>1</label>
    </ligand>
</feature>
<dbReference type="GO" id="GO:0009030">
    <property type="term" value="F:thiamine-phosphate kinase activity"/>
    <property type="evidence" value="ECO:0007669"/>
    <property type="project" value="UniProtKB-UniRule"/>
</dbReference>
<dbReference type="InterPro" id="IPR006283">
    <property type="entry name" value="ThiL-like"/>
</dbReference>
<dbReference type="SUPFAM" id="SSF55326">
    <property type="entry name" value="PurM N-terminal domain-like"/>
    <property type="match status" value="1"/>
</dbReference>
<dbReference type="GO" id="GO:0000287">
    <property type="term" value="F:magnesium ion binding"/>
    <property type="evidence" value="ECO:0007669"/>
    <property type="project" value="UniProtKB-UniRule"/>
</dbReference>
<evidence type="ECO:0000259" key="3">
    <source>
        <dbReference type="Pfam" id="PF00586"/>
    </source>
</evidence>
<evidence type="ECO:0000313" key="6">
    <source>
        <dbReference type="Proteomes" id="UP000008633"/>
    </source>
</evidence>
<comment type="miscellaneous">
    <text evidence="2">Reaction mechanism of ThiL seems to utilize a direct, inline transfer of the gamma-phosphate of ATP to TMP rather than a phosphorylated enzyme intermediate.</text>
</comment>
<dbReference type="InterPro" id="IPR036676">
    <property type="entry name" value="PurM-like_C_sf"/>
</dbReference>
<feature type="binding site" evidence="2">
    <location>
        <position position="196"/>
    </location>
    <ligand>
        <name>Mg(2+)</name>
        <dbReference type="ChEBI" id="CHEBI:18420"/>
        <label>5</label>
    </ligand>
</feature>
<comment type="catalytic activity">
    <reaction evidence="2">
        <text>thiamine phosphate + ATP = thiamine diphosphate + ADP</text>
        <dbReference type="Rhea" id="RHEA:15913"/>
        <dbReference type="ChEBI" id="CHEBI:30616"/>
        <dbReference type="ChEBI" id="CHEBI:37575"/>
        <dbReference type="ChEBI" id="CHEBI:58937"/>
        <dbReference type="ChEBI" id="CHEBI:456216"/>
        <dbReference type="EC" id="2.7.4.16"/>
    </reaction>
</comment>
<dbReference type="CDD" id="cd02194">
    <property type="entry name" value="ThiL"/>
    <property type="match status" value="1"/>
</dbReference>
<evidence type="ECO:0000256" key="2">
    <source>
        <dbReference type="HAMAP-Rule" id="MF_02128"/>
    </source>
</evidence>
<keyword evidence="2 5" id="KW-0808">Transferase</keyword>
<dbReference type="InterPro" id="IPR010918">
    <property type="entry name" value="PurM-like_C_dom"/>
</dbReference>
<feature type="binding site" evidence="2">
    <location>
        <position position="63"/>
    </location>
    <ligand>
        <name>Mg(2+)</name>
        <dbReference type="ChEBI" id="CHEBI:18420"/>
        <label>3</label>
    </ligand>
</feature>
<feature type="binding site" evidence="2">
    <location>
        <begin position="110"/>
        <end position="111"/>
    </location>
    <ligand>
        <name>ATP</name>
        <dbReference type="ChEBI" id="CHEBI:30616"/>
    </ligand>
</feature>
<feature type="binding site" evidence="2">
    <location>
        <position position="22"/>
    </location>
    <ligand>
        <name>Mg(2+)</name>
        <dbReference type="ChEBI" id="CHEBI:18420"/>
        <label>3</label>
    </ligand>
</feature>
<dbReference type="EMBL" id="CP002452">
    <property type="protein sequence ID" value="ADV46333.1"/>
    <property type="molecule type" value="Genomic_DNA"/>
</dbReference>
<gene>
    <name evidence="2" type="primary">thiL</name>
    <name evidence="5" type="ordered locus">Nitsa_1077</name>
</gene>
<dbReference type="PIRSF" id="PIRSF005303">
    <property type="entry name" value="Thiam_monoph_kin"/>
    <property type="match status" value="1"/>
</dbReference>
<dbReference type="InterPro" id="IPR036921">
    <property type="entry name" value="PurM-like_N_sf"/>
</dbReference>
<keyword evidence="2" id="KW-0479">Metal-binding</keyword>
<feature type="binding site" evidence="2">
    <location>
        <position position="41"/>
    </location>
    <ligand>
        <name>substrate</name>
    </ligand>
</feature>
<evidence type="ECO:0000259" key="4">
    <source>
        <dbReference type="Pfam" id="PF02769"/>
    </source>
</evidence>
<dbReference type="HAMAP" id="MF_02128">
    <property type="entry name" value="TMP_kinase"/>
    <property type="match status" value="1"/>
</dbReference>
<feature type="binding site" evidence="2">
    <location>
        <position position="32"/>
    </location>
    <ligand>
        <name>Mg(2+)</name>
        <dbReference type="ChEBI" id="CHEBI:18420"/>
        <label>4</label>
    </ligand>
</feature>
<reference evidence="5 6" key="1">
    <citation type="journal article" date="2011" name="Stand. Genomic Sci.">
        <title>Complete genome sequence of Nitratifractor salsuginis type strain (E9I37-1).</title>
        <authorList>
            <person name="Anderson I."/>
            <person name="Sikorski J."/>
            <person name="Zeytun A."/>
            <person name="Nolan M."/>
            <person name="Lapidus A."/>
            <person name="Lucas S."/>
            <person name="Hammon N."/>
            <person name="Deshpande S."/>
            <person name="Cheng J.F."/>
            <person name="Tapia R."/>
            <person name="Han C."/>
            <person name="Goodwin L."/>
            <person name="Pitluck S."/>
            <person name="Liolios K."/>
            <person name="Pagani I."/>
            <person name="Ivanova N."/>
            <person name="Huntemann M."/>
            <person name="Mavromatis K."/>
            <person name="Ovchinikova G."/>
            <person name="Pati A."/>
            <person name="Chen A."/>
            <person name="Palaniappan K."/>
            <person name="Land M."/>
            <person name="Hauser L."/>
            <person name="Brambilla E.M."/>
            <person name="Ngatchou-Djao O.D."/>
            <person name="Rohde M."/>
            <person name="Tindall B.J."/>
            <person name="Goker M."/>
            <person name="Detter J.C."/>
            <person name="Woyke T."/>
            <person name="Bristow J."/>
            <person name="Eisen J.A."/>
            <person name="Markowitz V."/>
            <person name="Hugenholtz P."/>
            <person name="Klenk H.P."/>
            <person name="Kyrpides N.C."/>
        </authorList>
    </citation>
    <scope>NUCLEOTIDE SEQUENCE [LARGE SCALE GENOMIC DNA]</scope>
    <source>
        <strain evidence="6">DSM 16511 / JCM 12458 / E9I37-1</strain>
    </source>
</reference>
<feature type="domain" description="PurM-like N-terminal" evidence="3">
    <location>
        <begin position="20"/>
        <end position="124"/>
    </location>
</feature>
<dbReference type="GO" id="GO:0009229">
    <property type="term" value="P:thiamine diphosphate biosynthetic process"/>
    <property type="evidence" value="ECO:0007669"/>
    <property type="project" value="UniProtKB-UniRule"/>
</dbReference>
<keyword evidence="1 2" id="KW-0784">Thiamine biosynthesis</keyword>
<feature type="binding site" evidence="2">
    <location>
        <position position="63"/>
    </location>
    <ligand>
        <name>Mg(2+)</name>
        <dbReference type="ChEBI" id="CHEBI:18420"/>
        <label>4</label>
    </ligand>
</feature>
<feature type="domain" description="PurM-like C-terminal" evidence="4">
    <location>
        <begin position="138"/>
        <end position="265"/>
    </location>
</feature>
<comment type="function">
    <text evidence="2">Catalyzes the ATP-dependent phosphorylation of thiamine-monophosphate (TMP) to form thiamine-pyrophosphate (TPP), the active form of vitamin B1.</text>
</comment>
<dbReference type="GO" id="GO:0009228">
    <property type="term" value="P:thiamine biosynthetic process"/>
    <property type="evidence" value="ECO:0007669"/>
    <property type="project" value="UniProtKB-KW"/>
</dbReference>
<dbReference type="Gene3D" id="3.90.650.10">
    <property type="entry name" value="PurM-like C-terminal domain"/>
    <property type="match status" value="1"/>
</dbReference>
<dbReference type="Gene3D" id="3.30.1330.10">
    <property type="entry name" value="PurM-like, N-terminal domain"/>
    <property type="match status" value="1"/>
</dbReference>
<dbReference type="SUPFAM" id="SSF56042">
    <property type="entry name" value="PurM C-terminal domain-like"/>
    <property type="match status" value="1"/>
</dbReference>
<comment type="caution">
    <text evidence="2">Lacks conserved residue(s) required for the propagation of feature annotation.</text>
</comment>
<dbReference type="Pfam" id="PF00586">
    <property type="entry name" value="AIRS"/>
    <property type="match status" value="1"/>
</dbReference>
<proteinExistence type="inferred from homology"/>
<dbReference type="OrthoDB" id="9802811at2"/>
<reference evidence="6" key="2">
    <citation type="submission" date="2011-01" db="EMBL/GenBank/DDBJ databases">
        <title>The complete genome of Nitratifractor salsuginis DSM 16511.</title>
        <authorList>
            <consortium name="US DOE Joint Genome Institute (JGI-PGF)"/>
            <person name="Lucas S."/>
            <person name="Copeland A."/>
            <person name="Lapidus A."/>
            <person name="Bruce D."/>
            <person name="Goodwin L."/>
            <person name="Pitluck S."/>
            <person name="Kyrpides N."/>
            <person name="Mavromatis K."/>
            <person name="Ivanova N."/>
            <person name="Mikhailova N."/>
            <person name="Zeytun A."/>
            <person name="Detter J.C."/>
            <person name="Tapia R."/>
            <person name="Han C."/>
            <person name="Land M."/>
            <person name="Hauser L."/>
            <person name="Markowitz V."/>
            <person name="Cheng J.-F."/>
            <person name="Hugenholtz P."/>
            <person name="Woyke T."/>
            <person name="Wu D."/>
            <person name="Tindall B."/>
            <person name="Schuetze A."/>
            <person name="Brambilla E."/>
            <person name="Klenk H.-P."/>
            <person name="Eisen J.A."/>
        </authorList>
    </citation>
    <scope>NUCLEOTIDE SEQUENCE [LARGE SCALE GENOMIC DNA]</scope>
    <source>
        <strain evidence="6">DSM 16511 / JCM 12458 / E9I37-1</strain>
    </source>
</reference>
<organism evidence="5 6">
    <name type="scientific">Nitratifractor salsuginis (strain DSM 16511 / JCM 12458 / E9I37-1)</name>
    <dbReference type="NCBI Taxonomy" id="749222"/>
    <lineage>
        <taxon>Bacteria</taxon>
        <taxon>Pseudomonadati</taxon>
        <taxon>Campylobacterota</taxon>
        <taxon>Epsilonproteobacteria</taxon>
        <taxon>Campylobacterales</taxon>
        <taxon>Sulfurovaceae</taxon>
        <taxon>Nitratifractor</taxon>
    </lineage>
</organism>
<comment type="similarity">
    <text evidence="2">Belongs to the thiamine-monophosphate kinase family.</text>
</comment>
<dbReference type="Proteomes" id="UP000008633">
    <property type="component" value="Chromosome"/>
</dbReference>
<sequence length="278" mass="30626">MKAFNPEARFISKIKSLYIGDDAALVNGLIYSADAFCEGTHFLREWMSPAQVGRKAMLVNLSDAVAMNADPLYALVTVMLPRDFGPGQIDELAGALKQTAAEFGCEIIGGDTVAGEELHLSVTLISCSDAPLLRGGIQPGDLLAYTGTLGESKRNLEALMRGENIPSDSRFYEPVLRRDFVRKCRKYLRAGMDLSDGLYCDTDKLLDYNGLGMELLQEIPEAIGSSGEEYEMLVAVAPENLEALRECARKEGVPLNVFARVEENDRRFPCRDHHLIES</sequence>
<comment type="pathway">
    <text evidence="2">Cofactor biosynthesis; thiamine diphosphate biosynthesis; thiamine diphosphate from thiamine phosphate: step 1/1.</text>
</comment>
<dbReference type="Pfam" id="PF02769">
    <property type="entry name" value="AIRS_C"/>
    <property type="match status" value="1"/>
</dbReference>
<feature type="binding site" evidence="2">
    <location>
        <position position="22"/>
    </location>
    <ligand>
        <name>Mg(2+)</name>
        <dbReference type="ChEBI" id="CHEBI:18420"/>
        <label>4</label>
    </ligand>
</feature>